<dbReference type="GO" id="GO:0022857">
    <property type="term" value="F:transmembrane transporter activity"/>
    <property type="evidence" value="ECO:0007669"/>
    <property type="project" value="InterPro"/>
</dbReference>
<evidence type="ECO:0000313" key="7">
    <source>
        <dbReference type="EMBL" id="QEO10798.1"/>
    </source>
</evidence>
<feature type="transmembrane region" description="Helical" evidence="5">
    <location>
        <begin position="291"/>
        <end position="310"/>
    </location>
</feature>
<dbReference type="PROSITE" id="PS50850">
    <property type="entry name" value="MFS"/>
    <property type="match status" value="1"/>
</dbReference>
<dbReference type="InterPro" id="IPR011701">
    <property type="entry name" value="MFS"/>
</dbReference>
<comment type="subcellular location">
    <subcellularLocation>
        <location evidence="1">Cell membrane</location>
        <topology evidence="1">Multi-pass membrane protein</topology>
    </subcellularLocation>
</comment>
<feature type="transmembrane region" description="Helical" evidence="5">
    <location>
        <begin position="199"/>
        <end position="220"/>
    </location>
</feature>
<dbReference type="Gene3D" id="1.20.1250.20">
    <property type="entry name" value="MFS general substrate transporter like domains"/>
    <property type="match status" value="2"/>
</dbReference>
<dbReference type="OrthoDB" id="7584869at2"/>
<name>A0A5C1YBF6_9MICO</name>
<dbReference type="EMBL" id="CP043504">
    <property type="protein sequence ID" value="QEO10798.1"/>
    <property type="molecule type" value="Genomic_DNA"/>
</dbReference>
<feature type="transmembrane region" description="Helical" evidence="5">
    <location>
        <begin position="414"/>
        <end position="432"/>
    </location>
</feature>
<feature type="transmembrane region" description="Helical" evidence="5">
    <location>
        <begin position="126"/>
        <end position="147"/>
    </location>
</feature>
<dbReference type="Pfam" id="PF07690">
    <property type="entry name" value="MFS_1"/>
    <property type="match status" value="1"/>
</dbReference>
<reference evidence="7 8" key="1">
    <citation type="submission" date="2019-09" db="EMBL/GenBank/DDBJ databases">
        <title>Genome sequencing of strain KACC 19322.</title>
        <authorList>
            <person name="Heo J."/>
            <person name="Kim S.-J."/>
            <person name="Kim J.-S."/>
            <person name="Hong S.-B."/>
            <person name="Kwon S.-W."/>
        </authorList>
    </citation>
    <scope>NUCLEOTIDE SEQUENCE [LARGE SCALE GENOMIC DNA]</scope>
    <source>
        <strain evidence="7 8">KACC 19322</strain>
    </source>
</reference>
<evidence type="ECO:0000256" key="3">
    <source>
        <dbReference type="ARBA" id="ARBA00022989"/>
    </source>
</evidence>
<keyword evidence="3 5" id="KW-1133">Transmembrane helix</keyword>
<gene>
    <name evidence="7" type="ORF">FLP23_05775</name>
</gene>
<feature type="transmembrane region" description="Helical" evidence="5">
    <location>
        <begin position="385"/>
        <end position="408"/>
    </location>
</feature>
<feature type="transmembrane region" description="Helical" evidence="5">
    <location>
        <begin position="347"/>
        <end position="364"/>
    </location>
</feature>
<keyword evidence="2 5" id="KW-0812">Transmembrane</keyword>
<evidence type="ECO:0000256" key="4">
    <source>
        <dbReference type="ARBA" id="ARBA00023136"/>
    </source>
</evidence>
<protein>
    <submittedName>
        <fullName evidence="7">MFS transporter</fullName>
    </submittedName>
</protein>
<sequence>MTAKASSAAFAEPQRAVTGAWIAAFAAAWLGVWMAQLGPFQVLLPVQVEEVLPTASEHWTESVMAFGIISGIAGICAIIAFPVTGALSDRTTSRLGRRRPWVIGGAVLFAVSLVALSFQTSIVGVGVFWSLVITGFCILASALTALISDQVPVRQRGFVSGWMSAPQAVGIILGVLLVTEVLVVSVLGPLVTGIFTERFYGYTALAVLLLALQLPILAVAKEIPLEKAHRQRFSFLGMLRGMWISPRKHPDFAWTLTSRVLVNTGNALGTGLLLYYLAYGLEIGIDDAEEALLPLIVVYLIGVVISALIVGYLSDRLARRKIFVIWGALSQAVAAFVLVFVTSYEATFVAGALLGLGYGAFLAVDQALATQVLPDPHDRGKDLGIMNIAFQVPQALAPLLGALVVVSLEGFRGLFMLAALAAAIGAAVVGLVRDVK</sequence>
<evidence type="ECO:0000256" key="1">
    <source>
        <dbReference type="ARBA" id="ARBA00004651"/>
    </source>
</evidence>
<dbReference type="Proteomes" id="UP000322159">
    <property type="component" value="Chromosome"/>
</dbReference>
<evidence type="ECO:0000313" key="8">
    <source>
        <dbReference type="Proteomes" id="UP000322159"/>
    </source>
</evidence>
<feature type="transmembrane region" description="Helical" evidence="5">
    <location>
        <begin position="64"/>
        <end position="88"/>
    </location>
</feature>
<dbReference type="PANTHER" id="PTHR23528">
    <property type="match status" value="1"/>
</dbReference>
<feature type="transmembrane region" description="Helical" evidence="5">
    <location>
        <begin position="168"/>
        <end position="187"/>
    </location>
</feature>
<evidence type="ECO:0000256" key="2">
    <source>
        <dbReference type="ARBA" id="ARBA00022692"/>
    </source>
</evidence>
<dbReference type="PANTHER" id="PTHR23528:SF1">
    <property type="entry name" value="MAJOR FACILITATOR SUPERFAMILY (MFS) PROFILE DOMAIN-CONTAINING PROTEIN"/>
    <property type="match status" value="1"/>
</dbReference>
<dbReference type="KEGG" id="lyk:FLP23_05775"/>
<dbReference type="InterPro" id="IPR020846">
    <property type="entry name" value="MFS_dom"/>
</dbReference>
<evidence type="ECO:0000259" key="6">
    <source>
        <dbReference type="PROSITE" id="PS50850"/>
    </source>
</evidence>
<organism evidence="7 8">
    <name type="scientific">Protaetiibacter larvae</name>
    <dbReference type="NCBI Taxonomy" id="2592654"/>
    <lineage>
        <taxon>Bacteria</taxon>
        <taxon>Bacillati</taxon>
        <taxon>Actinomycetota</taxon>
        <taxon>Actinomycetes</taxon>
        <taxon>Micrococcales</taxon>
        <taxon>Microbacteriaceae</taxon>
        <taxon>Protaetiibacter</taxon>
    </lineage>
</organism>
<evidence type="ECO:0000256" key="5">
    <source>
        <dbReference type="SAM" id="Phobius"/>
    </source>
</evidence>
<dbReference type="InterPro" id="IPR036259">
    <property type="entry name" value="MFS_trans_sf"/>
</dbReference>
<dbReference type="SUPFAM" id="SSF103473">
    <property type="entry name" value="MFS general substrate transporter"/>
    <property type="match status" value="1"/>
</dbReference>
<dbReference type="GO" id="GO:0005886">
    <property type="term" value="C:plasma membrane"/>
    <property type="evidence" value="ECO:0007669"/>
    <property type="project" value="UniProtKB-SubCell"/>
</dbReference>
<dbReference type="AlphaFoldDB" id="A0A5C1YBF6"/>
<feature type="transmembrane region" description="Helical" evidence="5">
    <location>
        <begin position="322"/>
        <end position="341"/>
    </location>
</feature>
<proteinExistence type="predicted"/>
<keyword evidence="4 5" id="KW-0472">Membrane</keyword>
<feature type="transmembrane region" description="Helical" evidence="5">
    <location>
        <begin position="21"/>
        <end position="44"/>
    </location>
</feature>
<accession>A0A5C1YBF6</accession>
<keyword evidence="8" id="KW-1185">Reference proteome</keyword>
<feature type="transmembrane region" description="Helical" evidence="5">
    <location>
        <begin position="100"/>
        <end position="120"/>
    </location>
</feature>
<feature type="transmembrane region" description="Helical" evidence="5">
    <location>
        <begin position="260"/>
        <end position="279"/>
    </location>
</feature>
<feature type="domain" description="Major facilitator superfamily (MFS) profile" evidence="6">
    <location>
        <begin position="24"/>
        <end position="436"/>
    </location>
</feature>